<feature type="domain" description="FAD/NAD(P)-binding" evidence="2">
    <location>
        <begin position="6"/>
        <end position="210"/>
    </location>
</feature>
<dbReference type="Pfam" id="PF07992">
    <property type="entry name" value="Pyr_redox_2"/>
    <property type="match status" value="1"/>
</dbReference>
<dbReference type="PANTHER" id="PTHR43539:SF91">
    <property type="entry name" value="FAD-DEPENDENT URATE HYDROXYLASE"/>
    <property type="match status" value="1"/>
</dbReference>
<dbReference type="EMBL" id="WJHE01000989">
    <property type="protein sequence ID" value="MST34405.1"/>
    <property type="molecule type" value="Genomic_DNA"/>
</dbReference>
<dbReference type="InterPro" id="IPR023753">
    <property type="entry name" value="FAD/NAD-binding_dom"/>
</dbReference>
<proteinExistence type="predicted"/>
<name>A0ABW9QX20_9ACTN</name>
<dbReference type="PRINTS" id="PR00411">
    <property type="entry name" value="PNDRDTASEI"/>
</dbReference>
<protein>
    <submittedName>
        <fullName evidence="3">SidA/IucD/PvdA family monooxygenase</fullName>
    </submittedName>
</protein>
<keyword evidence="3" id="KW-0503">Monooxygenase</keyword>
<evidence type="ECO:0000313" key="4">
    <source>
        <dbReference type="Proteomes" id="UP000437736"/>
    </source>
</evidence>
<dbReference type="PRINTS" id="PR00368">
    <property type="entry name" value="FADPNR"/>
</dbReference>
<evidence type="ECO:0000259" key="2">
    <source>
        <dbReference type="Pfam" id="PF07992"/>
    </source>
</evidence>
<accession>A0ABW9QX20</accession>
<dbReference type="PANTHER" id="PTHR43539">
    <property type="entry name" value="FLAVIN-BINDING MONOOXYGENASE-LIKE PROTEIN (AFU_ORTHOLOGUE AFUA_4G09220)"/>
    <property type="match status" value="1"/>
</dbReference>
<dbReference type="GO" id="GO:0004497">
    <property type="term" value="F:monooxygenase activity"/>
    <property type="evidence" value="ECO:0007669"/>
    <property type="project" value="UniProtKB-KW"/>
</dbReference>
<gene>
    <name evidence="3" type="ORF">GHK86_16970</name>
</gene>
<dbReference type="Proteomes" id="UP000437736">
    <property type="component" value="Unassembled WGS sequence"/>
</dbReference>
<evidence type="ECO:0000256" key="1">
    <source>
        <dbReference type="ARBA" id="ARBA00023002"/>
    </source>
</evidence>
<comment type="caution">
    <text evidence="3">The sequence shown here is derived from an EMBL/GenBank/DDBJ whole genome shotgun (WGS) entry which is preliminary data.</text>
</comment>
<evidence type="ECO:0000313" key="3">
    <source>
        <dbReference type="EMBL" id="MST34405.1"/>
    </source>
</evidence>
<organism evidence="3 4">
    <name type="scientific">Acidiferrimicrobium australe</name>
    <dbReference type="NCBI Taxonomy" id="2664430"/>
    <lineage>
        <taxon>Bacteria</taxon>
        <taxon>Bacillati</taxon>
        <taxon>Actinomycetota</taxon>
        <taxon>Acidimicrobiia</taxon>
        <taxon>Acidimicrobiales</taxon>
        <taxon>Acidimicrobiaceae</taxon>
        <taxon>Acidiferrimicrobium</taxon>
    </lineage>
</organism>
<reference evidence="3 4" key="1">
    <citation type="submission" date="2019-11" db="EMBL/GenBank/DDBJ databases">
        <title>Acidiferrimicrobium australis gen. nov., sp. nov., an acidophilic and obligately heterotrophic, member of the Actinobacteria that catalyses dissimilatory oxido- reduction of iron isolated from metal-rich acidic water in Chile.</title>
        <authorList>
            <person name="Gonzalez D."/>
            <person name="Huber K."/>
            <person name="Hedrich S."/>
            <person name="Rojas-Villalobos C."/>
            <person name="Quatrini R."/>
            <person name="Dinamarca M.A."/>
            <person name="Schwarz A."/>
            <person name="Canales C."/>
            <person name="Nancucheo I."/>
        </authorList>
    </citation>
    <scope>NUCLEOTIDE SEQUENCE [LARGE SCALE GENOMIC DNA]</scope>
    <source>
        <strain evidence="3 4">USS-CCA1</strain>
    </source>
</reference>
<keyword evidence="4" id="KW-1185">Reference proteome</keyword>
<sequence length="408" mass="44090">MQDMSDVAIVGAGPYGLSLTAHLRAAGLDVRCFGRPLHLWRTMMPAGMILKSNGFASNLSSPDGAHTLQAFCAETGRPYAHYGLPVHLDTFVAYGTWFQEALVPDVEPVLAQRVTDDAGGFRLELDNGEEVAARRVVVAVGVEHFPVVPPELRRLPADRWSHSSAHDDLSGFAGRRVAVIGGGQSGLESAALLHEHGAEVDLVVRESRLAWNTAPLVPDRATFARLREPESGLGSGWSTWFYSRHPELFRRLPERTRVYRSRTALGPAGAWWLGDRVHGRFPIHLGYRIASVSDGVDGVALRLEGPRGPVSLAVDHCIAATGYRPDLERLGFLDESLRRRLRTVAGAPAVDAGYESSVPGLSFIGPAVAATFGPVMRFVYGSDHAARTVAGRLTETATDRPRTLALAG</sequence>
<dbReference type="InterPro" id="IPR050982">
    <property type="entry name" value="Auxin_biosynth/cation_transpt"/>
</dbReference>
<dbReference type="Gene3D" id="3.50.50.60">
    <property type="entry name" value="FAD/NAD(P)-binding domain"/>
    <property type="match status" value="1"/>
</dbReference>
<dbReference type="SUPFAM" id="SSF51905">
    <property type="entry name" value="FAD/NAD(P)-binding domain"/>
    <property type="match status" value="1"/>
</dbReference>
<keyword evidence="1" id="KW-0560">Oxidoreductase</keyword>
<dbReference type="InterPro" id="IPR036188">
    <property type="entry name" value="FAD/NAD-bd_sf"/>
</dbReference>